<comment type="caution">
    <text evidence="1">The sequence shown here is derived from an EMBL/GenBank/DDBJ whole genome shotgun (WGS) entry which is preliminary data.</text>
</comment>
<keyword evidence="2" id="KW-1185">Reference proteome</keyword>
<dbReference type="EMBL" id="JALJOV010000459">
    <property type="protein sequence ID" value="KAK9863533.1"/>
    <property type="molecule type" value="Genomic_DNA"/>
</dbReference>
<evidence type="ECO:0000313" key="1">
    <source>
        <dbReference type="EMBL" id="KAK9863533.1"/>
    </source>
</evidence>
<sequence length="26" mass="2907">RSCPLWPITPSGHASSHARMWACMHS</sequence>
<reference evidence="1 2" key="1">
    <citation type="journal article" date="2024" name="Nat. Commun.">
        <title>Phylogenomics reveals the evolutionary origins of lichenization in chlorophyte algae.</title>
        <authorList>
            <person name="Puginier C."/>
            <person name="Libourel C."/>
            <person name="Otte J."/>
            <person name="Skaloud P."/>
            <person name="Haon M."/>
            <person name="Grisel S."/>
            <person name="Petersen M."/>
            <person name="Berrin J.G."/>
            <person name="Delaux P.M."/>
            <person name="Dal Grande F."/>
            <person name="Keller J."/>
        </authorList>
    </citation>
    <scope>NUCLEOTIDE SEQUENCE [LARGE SCALE GENOMIC DNA]</scope>
    <source>
        <strain evidence="1 2">SAG 2523</strain>
    </source>
</reference>
<feature type="non-terminal residue" evidence="1">
    <location>
        <position position="1"/>
    </location>
</feature>
<gene>
    <name evidence="1" type="ORF">WJX84_005202</name>
</gene>
<evidence type="ECO:0000313" key="2">
    <source>
        <dbReference type="Proteomes" id="UP001485043"/>
    </source>
</evidence>
<organism evidence="1 2">
    <name type="scientific">Apatococcus fuscideae</name>
    <dbReference type="NCBI Taxonomy" id="2026836"/>
    <lineage>
        <taxon>Eukaryota</taxon>
        <taxon>Viridiplantae</taxon>
        <taxon>Chlorophyta</taxon>
        <taxon>core chlorophytes</taxon>
        <taxon>Trebouxiophyceae</taxon>
        <taxon>Chlorellales</taxon>
        <taxon>Chlorellaceae</taxon>
        <taxon>Apatococcus</taxon>
    </lineage>
</organism>
<name>A0AAW1T472_9CHLO</name>
<protein>
    <submittedName>
        <fullName evidence="1">Uncharacterized protein</fullName>
    </submittedName>
</protein>
<proteinExistence type="predicted"/>
<dbReference type="Proteomes" id="UP001485043">
    <property type="component" value="Unassembled WGS sequence"/>
</dbReference>
<dbReference type="AlphaFoldDB" id="A0AAW1T472"/>
<accession>A0AAW1T472</accession>